<accession>A0ACB6YYE9</accession>
<sequence length="759" mass="84874">MLERLEWISAARQPLPPSADDDVQMDDDELRSTVSRSEVDPQFATSSDQVGLVGSSEPLRPFGVHKLSGISSHHDDPYENTGDYLDARRRSFKPSPGSQQRLAEVPTSIDSASVNQEIAHPYESVYRPQASIDGSINYYPTGTSNPGHNDKAHQYQQEHSSGYYQQAQSTIPIPYPPGQSTHDIYYQPGVNAQWTPGHHHPGSDFYRSSSWPPHLISYSNPPMFSIPSNNSGQRQVMVPQQNPIMSLRRSGEDRIALTDVMNEGLDHLIGRDDPMFLNYTGPAISPLPKVSHNRPPGPVTARRNPLGQCISIDTNPSISIFSSLLHSTTPPEPWIPLSFLEEDKLQVQIPDVDATDLDMRSRLWLLVRLLKFGTQFSGRKLDALLRGDQSGIVMNRAFVCGAQWFGIVPYAGVDATPAMVCFYARRVQTAWESLAELFRGDDYRASLQAAVFVASSHAYMCMPQTALLYIQKSCDFIKAGDLQFVPTCGRPPEFSEDLHETLAALSQTIYWANYFFLMRGGPEPRATAKLEMEFRRELPQTYPILFKICPLTMRTQGILLVRDMILLTGVLPANSVELGLWRQSCDRILESLEVFSQNLLDNVKIFREHGDKSGVDVIGSSCIACLAHLAVLYEVISRADSVAKVGMGNRCDSALQILGTLTSELHFDEYTYLDLLLGDSWKKSLTVFDARIESLPFEESEQLRHFRKVVGEVYSDFRARLPDCEPPIIYSLSMGVDGTTEESTYPSLMSAEVRMKFGI</sequence>
<organism evidence="1 2">
    <name type="scientific">Thelephora ganbajun</name>
    <name type="common">Ganba fungus</name>
    <dbReference type="NCBI Taxonomy" id="370292"/>
    <lineage>
        <taxon>Eukaryota</taxon>
        <taxon>Fungi</taxon>
        <taxon>Dikarya</taxon>
        <taxon>Basidiomycota</taxon>
        <taxon>Agaricomycotina</taxon>
        <taxon>Agaricomycetes</taxon>
        <taxon>Thelephorales</taxon>
        <taxon>Thelephoraceae</taxon>
        <taxon>Thelephora</taxon>
    </lineage>
</organism>
<comment type="caution">
    <text evidence="1">The sequence shown here is derived from an EMBL/GenBank/DDBJ whole genome shotgun (WGS) entry which is preliminary data.</text>
</comment>
<keyword evidence="2" id="KW-1185">Reference proteome</keyword>
<reference evidence="1" key="2">
    <citation type="journal article" date="2020" name="Nat. Commun.">
        <title>Large-scale genome sequencing of mycorrhizal fungi provides insights into the early evolution of symbiotic traits.</title>
        <authorList>
            <person name="Miyauchi S."/>
            <person name="Kiss E."/>
            <person name="Kuo A."/>
            <person name="Drula E."/>
            <person name="Kohler A."/>
            <person name="Sanchez-Garcia M."/>
            <person name="Morin E."/>
            <person name="Andreopoulos B."/>
            <person name="Barry K.W."/>
            <person name="Bonito G."/>
            <person name="Buee M."/>
            <person name="Carver A."/>
            <person name="Chen C."/>
            <person name="Cichocki N."/>
            <person name="Clum A."/>
            <person name="Culley D."/>
            <person name="Crous P.W."/>
            <person name="Fauchery L."/>
            <person name="Girlanda M."/>
            <person name="Hayes R.D."/>
            <person name="Keri Z."/>
            <person name="LaButti K."/>
            <person name="Lipzen A."/>
            <person name="Lombard V."/>
            <person name="Magnuson J."/>
            <person name="Maillard F."/>
            <person name="Murat C."/>
            <person name="Nolan M."/>
            <person name="Ohm R.A."/>
            <person name="Pangilinan J."/>
            <person name="Pereira M.F."/>
            <person name="Perotto S."/>
            <person name="Peter M."/>
            <person name="Pfister S."/>
            <person name="Riley R."/>
            <person name="Sitrit Y."/>
            <person name="Stielow J.B."/>
            <person name="Szollosi G."/>
            <person name="Zifcakova L."/>
            <person name="Stursova M."/>
            <person name="Spatafora J.W."/>
            <person name="Tedersoo L."/>
            <person name="Vaario L.M."/>
            <person name="Yamada A."/>
            <person name="Yan M."/>
            <person name="Wang P."/>
            <person name="Xu J."/>
            <person name="Bruns T."/>
            <person name="Baldrian P."/>
            <person name="Vilgalys R."/>
            <person name="Dunand C."/>
            <person name="Henrissat B."/>
            <person name="Grigoriev I.V."/>
            <person name="Hibbett D."/>
            <person name="Nagy L.G."/>
            <person name="Martin F.M."/>
        </authorList>
    </citation>
    <scope>NUCLEOTIDE SEQUENCE</scope>
    <source>
        <strain evidence="1">P2</strain>
    </source>
</reference>
<gene>
    <name evidence="1" type="ORF">BDM02DRAFT_3193922</name>
</gene>
<reference evidence="1" key="1">
    <citation type="submission" date="2019-10" db="EMBL/GenBank/DDBJ databases">
        <authorList>
            <consortium name="DOE Joint Genome Institute"/>
            <person name="Kuo A."/>
            <person name="Miyauchi S."/>
            <person name="Kiss E."/>
            <person name="Drula E."/>
            <person name="Kohler A."/>
            <person name="Sanchez-Garcia M."/>
            <person name="Andreopoulos B."/>
            <person name="Barry K.W."/>
            <person name="Bonito G."/>
            <person name="Buee M."/>
            <person name="Carver A."/>
            <person name="Chen C."/>
            <person name="Cichocki N."/>
            <person name="Clum A."/>
            <person name="Culley D."/>
            <person name="Crous P.W."/>
            <person name="Fauchery L."/>
            <person name="Girlanda M."/>
            <person name="Hayes R."/>
            <person name="Keri Z."/>
            <person name="Labutti K."/>
            <person name="Lipzen A."/>
            <person name="Lombard V."/>
            <person name="Magnuson J."/>
            <person name="Maillard F."/>
            <person name="Morin E."/>
            <person name="Murat C."/>
            <person name="Nolan M."/>
            <person name="Ohm R."/>
            <person name="Pangilinan J."/>
            <person name="Pereira M."/>
            <person name="Perotto S."/>
            <person name="Peter M."/>
            <person name="Riley R."/>
            <person name="Sitrit Y."/>
            <person name="Stielow B."/>
            <person name="Szollosi G."/>
            <person name="Zifcakova L."/>
            <person name="Stursova M."/>
            <person name="Spatafora J.W."/>
            <person name="Tedersoo L."/>
            <person name="Vaario L.-M."/>
            <person name="Yamada A."/>
            <person name="Yan M."/>
            <person name="Wang P."/>
            <person name="Xu J."/>
            <person name="Bruns T."/>
            <person name="Baldrian P."/>
            <person name="Vilgalys R."/>
            <person name="Henrissat B."/>
            <person name="Grigoriev I.V."/>
            <person name="Hibbett D."/>
            <person name="Nagy L.G."/>
            <person name="Martin F.M."/>
        </authorList>
    </citation>
    <scope>NUCLEOTIDE SEQUENCE</scope>
    <source>
        <strain evidence="1">P2</strain>
    </source>
</reference>
<proteinExistence type="predicted"/>
<evidence type="ECO:0000313" key="1">
    <source>
        <dbReference type="EMBL" id="KAF9642098.1"/>
    </source>
</evidence>
<name>A0ACB6YYE9_THEGA</name>
<protein>
    <submittedName>
        <fullName evidence="1">Uncharacterized protein</fullName>
    </submittedName>
</protein>
<evidence type="ECO:0000313" key="2">
    <source>
        <dbReference type="Proteomes" id="UP000886501"/>
    </source>
</evidence>
<dbReference type="Proteomes" id="UP000886501">
    <property type="component" value="Unassembled WGS sequence"/>
</dbReference>
<dbReference type="EMBL" id="MU118696">
    <property type="protein sequence ID" value="KAF9642098.1"/>
    <property type="molecule type" value="Genomic_DNA"/>
</dbReference>